<dbReference type="Proteomes" id="UP000268829">
    <property type="component" value="Unassembled WGS sequence"/>
</dbReference>
<feature type="coiled-coil region" evidence="1">
    <location>
        <begin position="1"/>
        <end position="67"/>
    </location>
</feature>
<proteinExistence type="predicted"/>
<evidence type="ECO:0000256" key="3">
    <source>
        <dbReference type="SAM" id="Phobius"/>
    </source>
</evidence>
<comment type="caution">
    <text evidence="4">The sequence shown here is derived from an EMBL/GenBank/DDBJ whole genome shotgun (WGS) entry which is preliminary data.</text>
</comment>
<keyword evidence="3" id="KW-0812">Transmembrane</keyword>
<evidence type="ECO:0000313" key="5">
    <source>
        <dbReference type="Proteomes" id="UP000268829"/>
    </source>
</evidence>
<dbReference type="AlphaFoldDB" id="A0A3M8B796"/>
<dbReference type="EMBL" id="RHHS01000014">
    <property type="protein sequence ID" value="RNB59182.1"/>
    <property type="molecule type" value="Genomic_DNA"/>
</dbReference>
<keyword evidence="1" id="KW-0175">Coiled coil</keyword>
<gene>
    <name evidence="4" type="ORF">EDM57_05355</name>
</gene>
<dbReference type="RefSeq" id="WP_122903739.1">
    <property type="nucleotide sequence ID" value="NZ_RHHS01000014.1"/>
</dbReference>
<protein>
    <recommendedName>
        <fullName evidence="6">Phage tail tape measure protein</fullName>
    </recommendedName>
</protein>
<dbReference type="OrthoDB" id="2462046at2"/>
<accession>A0A3M8B796</accession>
<keyword evidence="3" id="KW-0472">Membrane</keyword>
<name>A0A3M8B796_9BACL</name>
<evidence type="ECO:0000256" key="1">
    <source>
        <dbReference type="SAM" id="Coils"/>
    </source>
</evidence>
<feature type="region of interest" description="Disordered" evidence="2">
    <location>
        <begin position="685"/>
        <end position="720"/>
    </location>
</feature>
<evidence type="ECO:0008006" key="6">
    <source>
        <dbReference type="Google" id="ProtNLM"/>
    </source>
</evidence>
<sequence length="777" mass="80115">MATDVARLKEMRKEMNRLVKEAGGLAKEVDRTSRGLQRMTRQFSAGMEQMKEDMQNIRNSLNELNQVKVKPKVELGEVISKLSDLKTELASAGGLLTGLAIGATLDGAKSEAQAAARERALYAARGKTEEEMRRFDELAKKMTTLNPHMKASQAMALIAKSENYHPNFALEAAKLGVTTRLAPEDSVKMMAAIGGTTDTDSAVRLANALQYMNNTGEGNLSVKLVESISQFNTQNGKLLNTPEKLAAVVGEIGKMSREEKSFGSLLKKTQEFSGSGELARLLQSRYEAQGQSAAEARKRAEDEAKKISQGLASADKDEQQIALGKTLMSIAAMTDKAAQQQAMASLGGSAGSAVEKTVKIAGGEISPQVGNEADKSYAAATKADPFFASMQAQTAAKNEAMEAIGKIAKDLSGVSSLISNTAASLTGWFNSWSDSVRQSAVYIIGTLAVGTTMAIQLASMWGKAKAFAASAREWWGSRGKKGAAEMTAGGKGDCCCCCAGSGAGPDMGKKPNGASGPKKEQSKHAAPSAGNKPAADTAGKNAAPSAGNKAPHDAAGKNAAPPAAPAQNRLEPDSGGPAGAEKAGTKGSWKNIAKAGLRKLPLVGGLLSLTTIAGSENKVETAAKVGTEALGGWGGAAAGAALGATVGSVIPGIGTAIGGAIGGIVGGFGGSMLGSMVFDKAKEWWQGSERPSPSPPSAALPKQPAPHYSPAANAQSGPQSVSLTLPQVTVSLHAAGVLQDIPTMLKMLNDPSVGQRIRAIIEKALLDALETRGGVTT</sequence>
<organism evidence="4 5">
    <name type="scientific">Brevibacillus gelatini</name>
    <dbReference type="NCBI Taxonomy" id="1655277"/>
    <lineage>
        <taxon>Bacteria</taxon>
        <taxon>Bacillati</taxon>
        <taxon>Bacillota</taxon>
        <taxon>Bacilli</taxon>
        <taxon>Bacillales</taxon>
        <taxon>Paenibacillaceae</taxon>
        <taxon>Brevibacillus</taxon>
    </lineage>
</organism>
<evidence type="ECO:0000313" key="4">
    <source>
        <dbReference type="EMBL" id="RNB59182.1"/>
    </source>
</evidence>
<reference evidence="4 5" key="1">
    <citation type="submission" date="2018-10" db="EMBL/GenBank/DDBJ databases">
        <title>Phylogenomics of Brevibacillus.</title>
        <authorList>
            <person name="Dunlap C."/>
        </authorList>
    </citation>
    <scope>NUCLEOTIDE SEQUENCE [LARGE SCALE GENOMIC DNA]</scope>
    <source>
        <strain evidence="4 5">DSM 100115</strain>
    </source>
</reference>
<keyword evidence="3" id="KW-1133">Transmembrane helix</keyword>
<feature type="region of interest" description="Disordered" evidence="2">
    <location>
        <begin position="506"/>
        <end position="587"/>
    </location>
</feature>
<feature type="transmembrane region" description="Helical" evidence="3">
    <location>
        <begin position="440"/>
        <end position="462"/>
    </location>
</feature>
<keyword evidence="5" id="KW-1185">Reference proteome</keyword>
<evidence type="ECO:0000256" key="2">
    <source>
        <dbReference type="SAM" id="MobiDB-lite"/>
    </source>
</evidence>